<gene>
    <name evidence="1" type="ORF">BDY19DRAFT_896852</name>
</gene>
<name>A0ACB8TTT1_9APHY</name>
<dbReference type="EMBL" id="MU274932">
    <property type="protein sequence ID" value="KAI0085381.1"/>
    <property type="molecule type" value="Genomic_DNA"/>
</dbReference>
<protein>
    <submittedName>
        <fullName evidence="1">Uncharacterized protein</fullName>
    </submittedName>
</protein>
<organism evidence="1 2">
    <name type="scientific">Irpex rosettiformis</name>
    <dbReference type="NCBI Taxonomy" id="378272"/>
    <lineage>
        <taxon>Eukaryota</taxon>
        <taxon>Fungi</taxon>
        <taxon>Dikarya</taxon>
        <taxon>Basidiomycota</taxon>
        <taxon>Agaricomycotina</taxon>
        <taxon>Agaricomycetes</taxon>
        <taxon>Polyporales</taxon>
        <taxon>Irpicaceae</taxon>
        <taxon>Irpex</taxon>
    </lineage>
</organism>
<proteinExistence type="predicted"/>
<accession>A0ACB8TTT1</accession>
<keyword evidence="2" id="KW-1185">Reference proteome</keyword>
<evidence type="ECO:0000313" key="1">
    <source>
        <dbReference type="EMBL" id="KAI0085381.1"/>
    </source>
</evidence>
<feature type="non-terminal residue" evidence="1">
    <location>
        <position position="1"/>
    </location>
</feature>
<reference evidence="1" key="1">
    <citation type="journal article" date="2021" name="Environ. Microbiol.">
        <title>Gene family expansions and transcriptome signatures uncover fungal adaptations to wood decay.</title>
        <authorList>
            <person name="Hage H."/>
            <person name="Miyauchi S."/>
            <person name="Viragh M."/>
            <person name="Drula E."/>
            <person name="Min B."/>
            <person name="Chaduli D."/>
            <person name="Navarro D."/>
            <person name="Favel A."/>
            <person name="Norest M."/>
            <person name="Lesage-Meessen L."/>
            <person name="Balint B."/>
            <person name="Merenyi Z."/>
            <person name="de Eugenio L."/>
            <person name="Morin E."/>
            <person name="Martinez A.T."/>
            <person name="Baldrian P."/>
            <person name="Stursova M."/>
            <person name="Martinez M.J."/>
            <person name="Novotny C."/>
            <person name="Magnuson J.K."/>
            <person name="Spatafora J.W."/>
            <person name="Maurice S."/>
            <person name="Pangilinan J."/>
            <person name="Andreopoulos W."/>
            <person name="LaButti K."/>
            <person name="Hundley H."/>
            <person name="Na H."/>
            <person name="Kuo A."/>
            <person name="Barry K."/>
            <person name="Lipzen A."/>
            <person name="Henrissat B."/>
            <person name="Riley R."/>
            <person name="Ahrendt S."/>
            <person name="Nagy L.G."/>
            <person name="Grigoriev I.V."/>
            <person name="Martin F."/>
            <person name="Rosso M.N."/>
        </authorList>
    </citation>
    <scope>NUCLEOTIDE SEQUENCE</scope>
    <source>
        <strain evidence="1">CBS 384.51</strain>
    </source>
</reference>
<dbReference type="Proteomes" id="UP001055072">
    <property type="component" value="Unassembled WGS sequence"/>
</dbReference>
<evidence type="ECO:0000313" key="2">
    <source>
        <dbReference type="Proteomes" id="UP001055072"/>
    </source>
</evidence>
<comment type="caution">
    <text evidence="1">The sequence shown here is derived from an EMBL/GenBank/DDBJ whole genome shotgun (WGS) entry which is preliminary data.</text>
</comment>
<sequence length="57" mass="6069">TYPVALMFKGDDADINNFKKRVGGSTAKGLPKFDPNRGVSYSIEILKPIPAVSGLSS</sequence>